<gene>
    <name evidence="1" type="ORF">C5C40_13895</name>
</gene>
<organism evidence="1 2">
    <name type="scientific">Rathayibacter rathayi</name>
    <name type="common">Corynebacterium rathayi</name>
    <dbReference type="NCBI Taxonomy" id="33887"/>
    <lineage>
        <taxon>Bacteria</taxon>
        <taxon>Bacillati</taxon>
        <taxon>Actinomycetota</taxon>
        <taxon>Actinomycetes</taxon>
        <taxon>Micrococcales</taxon>
        <taxon>Microbacteriaceae</taxon>
        <taxon>Rathayibacter</taxon>
    </lineage>
</organism>
<dbReference type="RefSeq" id="WP_104275137.1">
    <property type="nucleotide sequence ID" value="NZ_PSVT01000043.1"/>
</dbReference>
<reference evidence="1 2" key="1">
    <citation type="submission" date="2018-02" db="EMBL/GenBank/DDBJ databases">
        <title>Bacteriophage NCPPB3778 and a type I-E CRISPR drive the evolution of the US Biological Select Agent, Rathayibacter toxicus.</title>
        <authorList>
            <person name="Davis E.W.II."/>
            <person name="Tabima J.F."/>
            <person name="Weisberg A.J."/>
            <person name="Lopes L.D."/>
            <person name="Wiseman M.S."/>
            <person name="Wiseman M.S."/>
            <person name="Pupko T."/>
            <person name="Belcher M.S."/>
            <person name="Sechler A.J."/>
            <person name="Tancos M.A."/>
            <person name="Schroeder B.K."/>
            <person name="Murray T.D."/>
            <person name="Luster D.G."/>
            <person name="Schneider W.L."/>
            <person name="Rogers E."/>
            <person name="Andreote F.D."/>
            <person name="Grunwald N.J."/>
            <person name="Putnam M.L."/>
            <person name="Chang J.H."/>
        </authorList>
    </citation>
    <scope>NUCLEOTIDE SEQUENCE [LARGE SCALE GENOMIC DNA]</scope>
    <source>
        <strain evidence="1 2">AY1D6</strain>
    </source>
</reference>
<dbReference type="InterPro" id="IPR008979">
    <property type="entry name" value="Galactose-bd-like_sf"/>
</dbReference>
<keyword evidence="2" id="KW-1185">Reference proteome</keyword>
<dbReference type="PROSITE" id="PS51318">
    <property type="entry name" value="TAT"/>
    <property type="match status" value="1"/>
</dbReference>
<dbReference type="InterPro" id="IPR006311">
    <property type="entry name" value="TAT_signal"/>
</dbReference>
<dbReference type="EMBL" id="PSVT01000043">
    <property type="protein sequence ID" value="PPH73264.1"/>
    <property type="molecule type" value="Genomic_DNA"/>
</dbReference>
<evidence type="ECO:0000313" key="1">
    <source>
        <dbReference type="EMBL" id="PPH73264.1"/>
    </source>
</evidence>
<evidence type="ECO:0008006" key="3">
    <source>
        <dbReference type="Google" id="ProtNLM"/>
    </source>
</evidence>
<comment type="caution">
    <text evidence="1">The sequence shown here is derived from an EMBL/GenBank/DDBJ whole genome shotgun (WGS) entry which is preliminary data.</text>
</comment>
<proteinExistence type="predicted"/>
<dbReference type="Proteomes" id="UP000239698">
    <property type="component" value="Unassembled WGS sequence"/>
</dbReference>
<dbReference type="SUPFAM" id="SSF49785">
    <property type="entry name" value="Galactose-binding domain-like"/>
    <property type="match status" value="1"/>
</dbReference>
<accession>A0ABX5AAE0</accession>
<protein>
    <recommendedName>
        <fullName evidence="3">CBM-cenC domain-containing protein</fullName>
    </recommendedName>
</protein>
<sequence>MPKKTRDLIVASSDWTVPSADGVHRRTIVKGAAWTVPVVAVSIATPAAAASNTTCPVIAPSDWTKTANDYANASQAEIAAAGTKPQAFKVQSENTAANGSGLYGQLYYTANIKVQKGKTYTFSYSAYGNYGDHNKSTSRVMYSQLNVNGGQIGTILSTRVSEFGNSQLPIQEKSTDTLPWQDYTATYTATEDGTIPVQFQFSIPDKAKNGSQTSSDDIYITLPTITCS</sequence>
<evidence type="ECO:0000313" key="2">
    <source>
        <dbReference type="Proteomes" id="UP000239698"/>
    </source>
</evidence>
<name>A0ABX5AAE0_RATRA</name>
<dbReference type="Gene3D" id="2.60.120.260">
    <property type="entry name" value="Galactose-binding domain-like"/>
    <property type="match status" value="1"/>
</dbReference>